<dbReference type="InterPro" id="IPR051104">
    <property type="entry name" value="FAD_monoxygenase"/>
</dbReference>
<protein>
    <submittedName>
        <fullName evidence="4">Uncharacterized protein</fullName>
    </submittedName>
</protein>
<dbReference type="SUPFAM" id="SSF54373">
    <property type="entry name" value="FAD-linked reductases, C-terminal domain"/>
    <property type="match status" value="1"/>
</dbReference>
<keyword evidence="2" id="KW-0274">FAD</keyword>
<dbReference type="GO" id="GO:0044550">
    <property type="term" value="P:secondary metabolite biosynthetic process"/>
    <property type="evidence" value="ECO:0007669"/>
    <property type="project" value="TreeGrafter"/>
</dbReference>
<accession>J4H4R4</accession>
<dbReference type="AlphaFoldDB" id="J4H4R4"/>
<reference evidence="4 5" key="1">
    <citation type="journal article" date="2012" name="Appl. Environ. Microbiol.">
        <title>Short-read sequencing for genomic analysis of the brown rot fungus Fibroporia radiculosa.</title>
        <authorList>
            <person name="Tang J.D."/>
            <person name="Perkins A.D."/>
            <person name="Sonstegard T.S."/>
            <person name="Schroeder S.G."/>
            <person name="Burgess S.C."/>
            <person name="Diehl S.V."/>
        </authorList>
    </citation>
    <scope>NUCLEOTIDE SEQUENCE [LARGE SCALE GENOMIC DNA]</scope>
    <source>
        <strain evidence="4 5">TFFH 294</strain>
    </source>
</reference>
<dbReference type="SUPFAM" id="SSF51905">
    <property type="entry name" value="FAD/NAD(P)-binding domain"/>
    <property type="match status" value="1"/>
</dbReference>
<dbReference type="PANTHER" id="PTHR46720">
    <property type="entry name" value="HYDROXYLASE, PUTATIVE (AFU_ORTHOLOGUE AFUA_3G01460)-RELATED"/>
    <property type="match status" value="1"/>
</dbReference>
<keyword evidence="5" id="KW-1185">Reference proteome</keyword>
<dbReference type="InterPro" id="IPR036188">
    <property type="entry name" value="FAD/NAD-bd_sf"/>
</dbReference>
<dbReference type="PANTHER" id="PTHR46720:SF3">
    <property type="entry name" value="FAD-BINDING DOMAIN-CONTAINING PROTEIN-RELATED"/>
    <property type="match status" value="1"/>
</dbReference>
<gene>
    <name evidence="4" type="ORF">FIBRA_07663</name>
</gene>
<dbReference type="EMBL" id="HE797191">
    <property type="protein sequence ID" value="CCM05444.1"/>
    <property type="molecule type" value="Genomic_DNA"/>
</dbReference>
<evidence type="ECO:0000313" key="5">
    <source>
        <dbReference type="Proteomes" id="UP000006352"/>
    </source>
</evidence>
<organism evidence="4 5">
    <name type="scientific">Fibroporia radiculosa</name>
    <dbReference type="NCBI Taxonomy" id="599839"/>
    <lineage>
        <taxon>Eukaryota</taxon>
        <taxon>Fungi</taxon>
        <taxon>Dikarya</taxon>
        <taxon>Basidiomycota</taxon>
        <taxon>Agaricomycotina</taxon>
        <taxon>Agaricomycetes</taxon>
        <taxon>Polyporales</taxon>
        <taxon>Fibroporiaceae</taxon>
        <taxon>Fibroporia</taxon>
    </lineage>
</organism>
<dbReference type="GO" id="GO:0016491">
    <property type="term" value="F:oxidoreductase activity"/>
    <property type="evidence" value="ECO:0007669"/>
    <property type="project" value="UniProtKB-KW"/>
</dbReference>
<evidence type="ECO:0000313" key="4">
    <source>
        <dbReference type="EMBL" id="CCM05444.1"/>
    </source>
</evidence>
<dbReference type="STRING" id="599839.J4H4R4"/>
<dbReference type="GeneID" id="24100355"/>
<proteinExistence type="predicted"/>
<evidence type="ECO:0000256" key="3">
    <source>
        <dbReference type="ARBA" id="ARBA00023002"/>
    </source>
</evidence>
<dbReference type="InParanoid" id="J4H4R4"/>
<evidence type="ECO:0000256" key="1">
    <source>
        <dbReference type="ARBA" id="ARBA00022630"/>
    </source>
</evidence>
<sequence length="176" mass="18781">MLEESANRGGADLRDLIEPVWTGTVAYRGLISVGRLVGANGEHRTIGTPMMYCGKGKAGLSHPCATGSVVNVVAFVSQLEKEGTPYGGPWVEDCSKQELLDCYAGWEPEVAELLEQIQEPTRWAIHHLRPLPMCVAGKVVLLGDAAHAMSPHQGAGAGQAIEVQATIERGSISTHR</sequence>
<dbReference type="Gene3D" id="3.50.50.60">
    <property type="entry name" value="FAD/NAD(P)-binding domain"/>
    <property type="match status" value="1"/>
</dbReference>
<dbReference type="RefSeq" id="XP_012184727.1">
    <property type="nucleotide sequence ID" value="XM_012329337.1"/>
</dbReference>
<keyword evidence="3" id="KW-0560">Oxidoreductase</keyword>
<keyword evidence="1" id="KW-0285">Flavoprotein</keyword>
<evidence type="ECO:0000256" key="2">
    <source>
        <dbReference type="ARBA" id="ARBA00022827"/>
    </source>
</evidence>
<dbReference type="OrthoDB" id="417877at2759"/>
<name>J4H4R4_9APHY</name>
<dbReference type="Proteomes" id="UP000006352">
    <property type="component" value="Unassembled WGS sequence"/>
</dbReference>
<dbReference type="HOGENOM" id="CLU_1525181_0_0_1"/>